<dbReference type="AlphaFoldDB" id="A0A7M2SQA6"/>
<dbReference type="InterPro" id="IPR023214">
    <property type="entry name" value="HAD_sf"/>
</dbReference>
<evidence type="ECO:0000313" key="2">
    <source>
        <dbReference type="EMBL" id="QOV37431.1"/>
    </source>
</evidence>
<evidence type="ECO:0000313" key="3">
    <source>
        <dbReference type="Proteomes" id="UP000594205"/>
    </source>
</evidence>
<organism evidence="2 3">
    <name type="scientific">Streptomyces ferrugineus</name>
    <dbReference type="NCBI Taxonomy" id="1413221"/>
    <lineage>
        <taxon>Bacteria</taxon>
        <taxon>Bacillati</taxon>
        <taxon>Actinomycetota</taxon>
        <taxon>Actinomycetes</taxon>
        <taxon>Kitasatosporales</taxon>
        <taxon>Streptomycetaceae</taxon>
        <taxon>Streptomyces</taxon>
    </lineage>
</organism>
<dbReference type="Gene3D" id="3.40.50.1000">
    <property type="entry name" value="HAD superfamily/HAD-like"/>
    <property type="match status" value="1"/>
</dbReference>
<dbReference type="GO" id="GO:0008967">
    <property type="term" value="F:phosphoglycolate phosphatase activity"/>
    <property type="evidence" value="ECO:0007669"/>
    <property type="project" value="TreeGrafter"/>
</dbReference>
<sequence length="279" mass="30349">MFTRTGGGASDTTARGARRPTVPPHTVPVTTTCTQYGGRGDRDTPRRLLERADAVLLDFDGPVCDLFGGACTAYIADEVKERARHEWGRLDPRVEACADSHGVLRHLADMAVRRPGGRRGTRLDWADRIVTRHEYAAVLEAAPTPGASELVGELAQLGKTLLIVTNNAEGPVREYLERRNLLGHFTAVLGRDPHDPRLMKPHPDVVDRALAELGGPHPSRTLLIGDQLTDLAAAESAKVPFLGLTRHEGTAARMRHRGARSVVSSFEPLMRALSPPLTH</sequence>
<dbReference type="GO" id="GO:0005829">
    <property type="term" value="C:cytosol"/>
    <property type="evidence" value="ECO:0007669"/>
    <property type="project" value="TreeGrafter"/>
</dbReference>
<dbReference type="SUPFAM" id="SSF56784">
    <property type="entry name" value="HAD-like"/>
    <property type="match status" value="1"/>
</dbReference>
<dbReference type="PANTHER" id="PTHR43434">
    <property type="entry name" value="PHOSPHOGLYCOLATE PHOSPHATASE"/>
    <property type="match status" value="1"/>
</dbReference>
<dbReference type="InterPro" id="IPR050155">
    <property type="entry name" value="HAD-like_hydrolase_sf"/>
</dbReference>
<dbReference type="Pfam" id="PF00702">
    <property type="entry name" value="Hydrolase"/>
    <property type="match status" value="1"/>
</dbReference>
<dbReference type="KEGG" id="sfeu:IM697_03045"/>
<dbReference type="EMBL" id="CP063373">
    <property type="protein sequence ID" value="QOV37431.1"/>
    <property type="molecule type" value="Genomic_DNA"/>
</dbReference>
<name>A0A7M2SQA6_9ACTN</name>
<feature type="region of interest" description="Disordered" evidence="1">
    <location>
        <begin position="1"/>
        <end position="44"/>
    </location>
</feature>
<keyword evidence="3" id="KW-1185">Reference proteome</keyword>
<reference evidence="2 3" key="1">
    <citation type="submission" date="2020-10" db="EMBL/GenBank/DDBJ databases">
        <title>Streptomyces ferrugineus complate genome analysis.</title>
        <authorList>
            <person name="Anwar N."/>
        </authorList>
    </citation>
    <scope>NUCLEOTIDE SEQUENCE [LARGE SCALE GENOMIC DNA]</scope>
    <source>
        <strain evidence="2 3">CCTCC AA2014009</strain>
    </source>
</reference>
<keyword evidence="2" id="KW-0378">Hydrolase</keyword>
<accession>A0A7M2SQA6</accession>
<proteinExistence type="predicted"/>
<dbReference type="GO" id="GO:0006281">
    <property type="term" value="P:DNA repair"/>
    <property type="evidence" value="ECO:0007669"/>
    <property type="project" value="TreeGrafter"/>
</dbReference>
<protein>
    <submittedName>
        <fullName evidence="2">HAD family hydrolase</fullName>
    </submittedName>
</protein>
<dbReference type="PANTHER" id="PTHR43434:SF1">
    <property type="entry name" value="PHOSPHOGLYCOLATE PHOSPHATASE"/>
    <property type="match status" value="1"/>
</dbReference>
<dbReference type="InterPro" id="IPR036412">
    <property type="entry name" value="HAD-like_sf"/>
</dbReference>
<gene>
    <name evidence="2" type="ORF">IM697_03045</name>
</gene>
<dbReference type="Proteomes" id="UP000594205">
    <property type="component" value="Chromosome"/>
</dbReference>
<evidence type="ECO:0000256" key="1">
    <source>
        <dbReference type="SAM" id="MobiDB-lite"/>
    </source>
</evidence>